<evidence type="ECO:0000256" key="1">
    <source>
        <dbReference type="SAM" id="MobiDB-lite"/>
    </source>
</evidence>
<feature type="compositionally biased region" description="Polar residues" evidence="1">
    <location>
        <begin position="784"/>
        <end position="800"/>
    </location>
</feature>
<feature type="region of interest" description="Disordered" evidence="1">
    <location>
        <begin position="684"/>
        <end position="706"/>
    </location>
</feature>
<feature type="region of interest" description="Disordered" evidence="1">
    <location>
        <begin position="852"/>
        <end position="882"/>
    </location>
</feature>
<feature type="compositionally biased region" description="Low complexity" evidence="1">
    <location>
        <begin position="719"/>
        <end position="735"/>
    </location>
</feature>
<accession>A0ABR3V5Z0</accession>
<dbReference type="EMBL" id="JAZGSY010000326">
    <property type="protein sequence ID" value="KAL1837126.1"/>
    <property type="molecule type" value="Genomic_DNA"/>
</dbReference>
<feature type="compositionally biased region" description="Basic and acidic residues" evidence="1">
    <location>
        <begin position="327"/>
        <end position="346"/>
    </location>
</feature>
<feature type="compositionally biased region" description="Low complexity" evidence="1">
    <location>
        <begin position="31"/>
        <end position="40"/>
    </location>
</feature>
<reference evidence="2 3" key="1">
    <citation type="journal article" date="2024" name="Commun. Biol.">
        <title>Comparative genomic analysis of thermophilic fungi reveals convergent evolutionary adaptations and gene losses.</title>
        <authorList>
            <person name="Steindorff A.S."/>
            <person name="Aguilar-Pontes M.V."/>
            <person name="Robinson A.J."/>
            <person name="Andreopoulos B."/>
            <person name="LaButti K."/>
            <person name="Kuo A."/>
            <person name="Mondo S."/>
            <person name="Riley R."/>
            <person name="Otillar R."/>
            <person name="Haridas S."/>
            <person name="Lipzen A."/>
            <person name="Grimwood J."/>
            <person name="Schmutz J."/>
            <person name="Clum A."/>
            <person name="Reid I.D."/>
            <person name="Moisan M.C."/>
            <person name="Butler G."/>
            <person name="Nguyen T.T.M."/>
            <person name="Dewar K."/>
            <person name="Conant G."/>
            <person name="Drula E."/>
            <person name="Henrissat B."/>
            <person name="Hansel C."/>
            <person name="Singer S."/>
            <person name="Hutchinson M.I."/>
            <person name="de Vries R.P."/>
            <person name="Natvig D.O."/>
            <person name="Powell A.J."/>
            <person name="Tsang A."/>
            <person name="Grigoriev I.V."/>
        </authorList>
    </citation>
    <scope>NUCLEOTIDE SEQUENCE [LARGE SCALE GENOMIC DNA]</scope>
    <source>
        <strain evidence="2 3">CBS 620.91</strain>
    </source>
</reference>
<feature type="region of interest" description="Disordered" evidence="1">
    <location>
        <begin position="427"/>
        <end position="524"/>
    </location>
</feature>
<feature type="compositionally biased region" description="Polar residues" evidence="1">
    <location>
        <begin position="364"/>
        <end position="374"/>
    </location>
</feature>
<feature type="region of interest" description="Disordered" evidence="1">
    <location>
        <begin position="315"/>
        <end position="392"/>
    </location>
</feature>
<evidence type="ECO:0008006" key="4">
    <source>
        <dbReference type="Google" id="ProtNLM"/>
    </source>
</evidence>
<feature type="region of interest" description="Disordered" evidence="1">
    <location>
        <begin position="719"/>
        <end position="803"/>
    </location>
</feature>
<feature type="compositionally biased region" description="Polar residues" evidence="1">
    <location>
        <begin position="764"/>
        <end position="778"/>
    </location>
</feature>
<feature type="compositionally biased region" description="Polar residues" evidence="1">
    <location>
        <begin position="857"/>
        <end position="871"/>
    </location>
</feature>
<dbReference type="Proteomes" id="UP001583172">
    <property type="component" value="Unassembled WGS sequence"/>
</dbReference>
<feature type="compositionally biased region" description="Polar residues" evidence="1">
    <location>
        <begin position="447"/>
        <end position="483"/>
    </location>
</feature>
<organism evidence="2 3">
    <name type="scientific">Humicola insolens</name>
    <name type="common">Soft-rot fungus</name>
    <dbReference type="NCBI Taxonomy" id="85995"/>
    <lineage>
        <taxon>Eukaryota</taxon>
        <taxon>Fungi</taxon>
        <taxon>Dikarya</taxon>
        <taxon>Ascomycota</taxon>
        <taxon>Pezizomycotina</taxon>
        <taxon>Sordariomycetes</taxon>
        <taxon>Sordariomycetidae</taxon>
        <taxon>Sordariales</taxon>
        <taxon>Chaetomiaceae</taxon>
        <taxon>Mycothermus</taxon>
    </lineage>
</organism>
<feature type="region of interest" description="Disordered" evidence="1">
    <location>
        <begin position="235"/>
        <end position="271"/>
    </location>
</feature>
<name>A0ABR3V5Z0_HUMIN</name>
<gene>
    <name evidence="2" type="ORF">VTJ49DRAFT_4224</name>
</gene>
<proteinExistence type="predicted"/>
<evidence type="ECO:0000313" key="3">
    <source>
        <dbReference type="Proteomes" id="UP001583172"/>
    </source>
</evidence>
<protein>
    <recommendedName>
        <fullName evidence="4">Proteophosphoglycan ppg4</fullName>
    </recommendedName>
</protein>
<feature type="compositionally biased region" description="Basic and acidic residues" evidence="1">
    <location>
        <begin position="487"/>
        <end position="496"/>
    </location>
</feature>
<feature type="region of interest" description="Disordered" evidence="1">
    <location>
        <begin position="1"/>
        <end position="102"/>
    </location>
</feature>
<evidence type="ECO:0000313" key="2">
    <source>
        <dbReference type="EMBL" id="KAL1837126.1"/>
    </source>
</evidence>
<feature type="compositionally biased region" description="Low complexity" evidence="1">
    <location>
        <begin position="59"/>
        <end position="69"/>
    </location>
</feature>
<keyword evidence="3" id="KW-1185">Reference proteome</keyword>
<feature type="region of interest" description="Disordered" evidence="1">
    <location>
        <begin position="824"/>
        <end position="843"/>
    </location>
</feature>
<feature type="region of interest" description="Disordered" evidence="1">
    <location>
        <begin position="643"/>
        <end position="672"/>
    </location>
</feature>
<comment type="caution">
    <text evidence="2">The sequence shown here is derived from an EMBL/GenBank/DDBJ whole genome shotgun (WGS) entry which is preliminary data.</text>
</comment>
<sequence>MGNAQSHEAPRRTSHRLSKPKTGNPATSGLRSPGFSSSGTSRRRSNAPLSNPPAPPPTNASTPTTASPADAFAGPSRQFESVTSLHSAPGPQKDSKRRSLLLSWASKDADPTLEGFGTAPGSRMFDRLSRSSSSMTYEAAVAYYGQAASESHLSKSESRVSWNYDMTSYEAKRLLNLVDDTGLEQAGTMSENRMTSVSENTWNMSNPAQPPNAPLSRTNSDVSLYMPVRRRSMIQTPGVATRSSPDPQLPPLPRPNVRHSHPPTPSLSRQHSIESYRSGIVSMPPRLDEPESAQRVMTPCEDKYQSIGAFKLGSLRITNGSPPMTPDNEKGRTGEVSRSGRLDAPRDGYFPGAQPSGAGVTMDAETQSRVQSPGRTPEHAAQLQLGSPTLQTTSKPTALEACLFDDEAQPEYSSIEVLDVRLDPNAKPSHAKVARNRAASVERTDSGFVSTMTSPASDTPGKSSLTKADSGYSSNVSLRSFQSKGRKREESFEQKEATPPPVPPKDPMWARASQAKSDGVRAGISPARHAQSHERQVILVWPFELCIEYRWHFQEAQQAAAVIERQQKPEKPIRASLTAARRFALKQRPSKETLRTIFSVGSLEAKSENVNSAQNDRTALAADLKDGTRKTSADAVVHVIPRKPVPRKPMPSRSESTQEKYQGYESEGGPGSMRAAVMVDYSTPIRSPTSRGRSFSKSSVQETPVRNVSEIDLSRVTASLPSPALPSPVAKALSAESKKASHPARTLLQPVSLRVPPPLRPSSIASLSRRTSVESVRSQPALHSRTSLESMRSYSSNQPGVPTGVMLPRPASEVWMADPRRLDTFRHNQSNPSSPYYSEGWEVQTDYGGDRPASLAYPTSSNRRNSISSVHSEGAYGPATRGYRMGQPPLRHRASFDNGQPLFPHPQRGYPPSMSNGYTAKHSPYYNYYQHPHSRTQLDAAAAWSRAQAVAAAGQRYQDGGQPPYVPHGQYRNRRGYGYGYHAPYRVLHSYNSPAYRNAPIWG</sequence>
<feature type="compositionally biased region" description="Polar residues" evidence="1">
    <location>
        <begin position="827"/>
        <end position="836"/>
    </location>
</feature>